<gene>
    <name evidence="2" type="ORF">O181_025006</name>
</gene>
<evidence type="ECO:0000256" key="1">
    <source>
        <dbReference type="SAM" id="MobiDB-lite"/>
    </source>
</evidence>
<feature type="compositionally biased region" description="Basic and acidic residues" evidence="1">
    <location>
        <begin position="76"/>
        <end position="87"/>
    </location>
</feature>
<reference evidence="2" key="1">
    <citation type="submission" date="2021-03" db="EMBL/GenBank/DDBJ databases">
        <title>Draft genome sequence of rust myrtle Austropuccinia psidii MF-1, a brazilian biotype.</title>
        <authorList>
            <person name="Quecine M.C."/>
            <person name="Pachon D.M.R."/>
            <person name="Bonatelli M.L."/>
            <person name="Correr F.H."/>
            <person name="Franceschini L.M."/>
            <person name="Leite T.F."/>
            <person name="Margarido G.R.A."/>
            <person name="Almeida C.A."/>
            <person name="Ferrarezi J.A."/>
            <person name="Labate C.A."/>
        </authorList>
    </citation>
    <scope>NUCLEOTIDE SEQUENCE</scope>
    <source>
        <strain evidence="2">MF-1</strain>
    </source>
</reference>
<organism evidence="2 3">
    <name type="scientific">Austropuccinia psidii MF-1</name>
    <dbReference type="NCBI Taxonomy" id="1389203"/>
    <lineage>
        <taxon>Eukaryota</taxon>
        <taxon>Fungi</taxon>
        <taxon>Dikarya</taxon>
        <taxon>Basidiomycota</taxon>
        <taxon>Pucciniomycotina</taxon>
        <taxon>Pucciniomycetes</taxon>
        <taxon>Pucciniales</taxon>
        <taxon>Sphaerophragmiaceae</taxon>
        <taxon>Austropuccinia</taxon>
    </lineage>
</organism>
<evidence type="ECO:0000313" key="2">
    <source>
        <dbReference type="EMBL" id="MBW0485291.1"/>
    </source>
</evidence>
<proteinExistence type="predicted"/>
<accession>A0A9Q3GZ53</accession>
<evidence type="ECO:0000313" key="3">
    <source>
        <dbReference type="Proteomes" id="UP000765509"/>
    </source>
</evidence>
<feature type="compositionally biased region" description="Polar residues" evidence="1">
    <location>
        <begin position="88"/>
        <end position="114"/>
    </location>
</feature>
<dbReference type="Proteomes" id="UP000765509">
    <property type="component" value="Unassembled WGS sequence"/>
</dbReference>
<comment type="caution">
    <text evidence="2">The sequence shown here is derived from an EMBL/GenBank/DDBJ whole genome shotgun (WGS) entry which is preliminary data.</text>
</comment>
<sequence length="185" mass="21082">MSLQFEPRSSLEKHIDTFQKTYANYESITLNSANRMTIFLSQTLYDIKPFELNSVLDRVAVEHCRRGPALYLSLEVDNKQKEPEQPKSSKQGGNQNKNIGVNRGQGKNRTNANPKRNEESLKRVDLLEKQFSKLELNAKTSNVYVITEAHKETPEDFQHSDSDSYVTTDKVLTLGSGVPDQIYLD</sequence>
<name>A0A9Q3GZ53_9BASI</name>
<keyword evidence="3" id="KW-1185">Reference proteome</keyword>
<dbReference type="AlphaFoldDB" id="A0A9Q3GZ53"/>
<dbReference type="EMBL" id="AVOT02008093">
    <property type="protein sequence ID" value="MBW0485291.1"/>
    <property type="molecule type" value="Genomic_DNA"/>
</dbReference>
<feature type="region of interest" description="Disordered" evidence="1">
    <location>
        <begin position="75"/>
        <end position="121"/>
    </location>
</feature>
<protein>
    <submittedName>
        <fullName evidence="2">Uncharacterized protein</fullName>
    </submittedName>
</protein>